<evidence type="ECO:0000313" key="2">
    <source>
        <dbReference type="Proteomes" id="UP000249375"/>
    </source>
</evidence>
<evidence type="ECO:0008006" key="3">
    <source>
        <dbReference type="Google" id="ProtNLM"/>
    </source>
</evidence>
<dbReference type="AlphaFoldDB" id="A0A5P8E720"/>
<name>A0A5P8E720_9BACT</name>
<accession>A0A5P8E720</accession>
<organism evidence="1 2">
    <name type="scientific">Pseudoprevotella muciniphila</name>
    <dbReference type="NCBI Taxonomy" id="2133944"/>
    <lineage>
        <taxon>Bacteria</taxon>
        <taxon>Pseudomonadati</taxon>
        <taxon>Bacteroidota</taxon>
        <taxon>Bacteroidia</taxon>
        <taxon>Bacteroidales</taxon>
        <taxon>Prevotellaceae</taxon>
        <taxon>Pseudoprevotella</taxon>
    </lineage>
</organism>
<reference evidence="1 2" key="1">
    <citation type="submission" date="2018-11" db="EMBL/GenBank/DDBJ databases">
        <authorList>
            <person name="Na S.W."/>
            <person name="Baik M."/>
        </authorList>
    </citation>
    <scope>NUCLEOTIDE SEQUENCE [LARGE SCALE GENOMIC DNA]</scope>
    <source>
        <strain evidence="1 2">E39</strain>
    </source>
</reference>
<dbReference type="EMBL" id="CP033459">
    <property type="protein sequence ID" value="QFQ12849.1"/>
    <property type="molecule type" value="Genomic_DNA"/>
</dbReference>
<gene>
    <name evidence="1" type="ORF">C7Y71_007345</name>
</gene>
<dbReference type="OrthoDB" id="5903604at2"/>
<proteinExistence type="predicted"/>
<keyword evidence="2" id="KW-1185">Reference proteome</keyword>
<dbReference type="RefSeq" id="WP_111898261.1">
    <property type="nucleotide sequence ID" value="NZ_CP033459.1"/>
</dbReference>
<dbReference type="Pfam" id="PF14253">
    <property type="entry name" value="AbiH"/>
    <property type="match status" value="1"/>
</dbReference>
<dbReference type="InterPro" id="IPR025935">
    <property type="entry name" value="AbiH"/>
</dbReference>
<protein>
    <recommendedName>
        <fullName evidence="3">Bacteriophage abortive infection AbiH</fullName>
    </recommendedName>
</protein>
<dbReference type="Proteomes" id="UP000249375">
    <property type="component" value="Chromosome"/>
</dbReference>
<dbReference type="KEGG" id="alq:C7Y71_007345"/>
<evidence type="ECO:0000313" key="1">
    <source>
        <dbReference type="EMBL" id="QFQ12849.1"/>
    </source>
</evidence>
<sequence length="303" mass="36017">MQSSTLYIIGNGFDCFHNLPTTFFDFGKYIKYHNKEFYLLLFDWFPTYYNQMVESFSLWENFEKGLKEIDQDLLWQYINNNLTPLGSDNWGDEDNHRVQFMTQTLLDSLSNKLKEYLSNWICSVDIKAATKRLDLDEKAIYLTFNYTRTLEDYYKISSEQILHIHGITDNPNSIIFGHNLDVLPVVENDFDDIRLFECERIIQNNYFKKTLKPIENIITTNNEFFSSLQKISTIIIIGHSINDIDFPYFKRIWTIIDNNTIWKISFKDLEDKEEHLEEKIDILVNLGVNRKHIASFLMDDITI</sequence>